<accession>A0A8J7NV52</accession>
<gene>
    <name evidence="4" type="primary">Tigarb</name>
    <name evidence="4" type="ORF">GTO95_0006806</name>
</gene>
<keyword evidence="1" id="KW-0378">Hydrolase</keyword>
<keyword evidence="5" id="KW-1185">Reference proteome</keyword>
<dbReference type="GO" id="GO:0004331">
    <property type="term" value="F:fructose-2,6-bisphosphate 2-phosphatase activity"/>
    <property type="evidence" value="ECO:0007669"/>
    <property type="project" value="TreeGrafter"/>
</dbReference>
<protein>
    <submittedName>
        <fullName evidence="4">TIGRB bisphosphatase</fullName>
    </submittedName>
</protein>
<comment type="caution">
    <text evidence="4">The sequence shown here is derived from an EMBL/GenBank/DDBJ whole genome shotgun (WGS) entry which is preliminary data.</text>
</comment>
<dbReference type="PANTHER" id="PTHR46517">
    <property type="entry name" value="FRUCTOSE-2,6-BISPHOSPHATASE TIGAR"/>
    <property type="match status" value="1"/>
</dbReference>
<evidence type="ECO:0000313" key="5">
    <source>
        <dbReference type="Proteomes" id="UP000736164"/>
    </source>
</evidence>
<dbReference type="InterPro" id="IPR013078">
    <property type="entry name" value="His_Pase_superF_clade-1"/>
</dbReference>
<evidence type="ECO:0000256" key="1">
    <source>
        <dbReference type="ARBA" id="ARBA00022801"/>
    </source>
</evidence>
<organism evidence="4 5">
    <name type="scientific">Atractosteus spatula</name>
    <name type="common">Alligator gar</name>
    <name type="synonym">Lepisosteus spatula</name>
    <dbReference type="NCBI Taxonomy" id="7917"/>
    <lineage>
        <taxon>Eukaryota</taxon>
        <taxon>Metazoa</taxon>
        <taxon>Chordata</taxon>
        <taxon>Craniata</taxon>
        <taxon>Vertebrata</taxon>
        <taxon>Euteleostomi</taxon>
        <taxon>Actinopterygii</taxon>
        <taxon>Neopterygii</taxon>
        <taxon>Holostei</taxon>
        <taxon>Semionotiformes</taxon>
        <taxon>Lepisosteidae</taxon>
        <taxon>Atractosteus</taxon>
    </lineage>
</organism>
<dbReference type="GO" id="GO:0045820">
    <property type="term" value="P:negative regulation of glycolytic process"/>
    <property type="evidence" value="ECO:0007669"/>
    <property type="project" value="TreeGrafter"/>
</dbReference>
<dbReference type="EMBL" id="JAAWVO010042931">
    <property type="protein sequence ID" value="MBN3318985.1"/>
    <property type="molecule type" value="Genomic_DNA"/>
</dbReference>
<dbReference type="Gene3D" id="3.40.50.1240">
    <property type="entry name" value="Phosphoglycerate mutase-like"/>
    <property type="match status" value="1"/>
</dbReference>
<evidence type="ECO:0000313" key="4">
    <source>
        <dbReference type="EMBL" id="MBN3318985.1"/>
    </source>
</evidence>
<feature type="non-terminal residue" evidence="4">
    <location>
        <position position="1"/>
    </location>
</feature>
<dbReference type="Pfam" id="PF00300">
    <property type="entry name" value="His_Phos_1"/>
    <property type="match status" value="1"/>
</dbReference>
<dbReference type="SUPFAM" id="SSF53254">
    <property type="entry name" value="Phosphoglycerate mutase-like"/>
    <property type="match status" value="1"/>
</dbReference>
<dbReference type="InterPro" id="IPR029033">
    <property type="entry name" value="His_PPase_superfam"/>
</dbReference>
<dbReference type="CDD" id="cd07067">
    <property type="entry name" value="HP_PGM_like"/>
    <property type="match status" value="1"/>
</dbReference>
<name>A0A8J7NV52_ATRSP</name>
<dbReference type="AlphaFoldDB" id="A0A8J7NV52"/>
<dbReference type="InterPro" id="IPR051695">
    <property type="entry name" value="Phosphoglycerate_Mutase"/>
</dbReference>
<dbReference type="GO" id="GO:0043456">
    <property type="term" value="P:regulation of pentose-phosphate shunt"/>
    <property type="evidence" value="ECO:0007669"/>
    <property type="project" value="TreeGrafter"/>
</dbReference>
<dbReference type="GO" id="GO:0005829">
    <property type="term" value="C:cytosol"/>
    <property type="evidence" value="ECO:0007669"/>
    <property type="project" value="TreeGrafter"/>
</dbReference>
<dbReference type="PANTHER" id="PTHR46517:SF1">
    <property type="entry name" value="FRUCTOSE-2,6-BISPHOSPHATASE TIGAR"/>
    <property type="match status" value="1"/>
</dbReference>
<feature type="non-terminal residue" evidence="4">
    <location>
        <position position="240"/>
    </location>
</feature>
<evidence type="ECO:0000256" key="2">
    <source>
        <dbReference type="PIRSR" id="PIRSR613078-2"/>
    </source>
</evidence>
<evidence type="ECO:0000256" key="3">
    <source>
        <dbReference type="SAM" id="MobiDB-lite"/>
    </source>
</evidence>
<proteinExistence type="predicted"/>
<feature type="binding site" evidence="2">
    <location>
        <position position="38"/>
    </location>
    <ligand>
        <name>substrate</name>
    </ligand>
</feature>
<sequence>GQGVDEPLSALGVRQAEAAGQYLKDLKFTNVFSSDLQRAKQTADIIIQKSRHSHGVEIVCDHRLREKSFGIAEGKPVNEMKNMAKAAGQLCPHFTPPGGETQEQVRSRVRDFVQSLCQQMLSEHLSQSGRQGAPEGQITVPDEEDPRPEGLPADGLLGPLPHALVVSHGAYMRDTMKYFVEELQCALPPHLKMSQVFSACPNTGMCRFVITVRRGEKLLPAAQCVFINRTDHLEALCEEK</sequence>
<dbReference type="Proteomes" id="UP000736164">
    <property type="component" value="Unassembled WGS sequence"/>
</dbReference>
<reference evidence="4" key="1">
    <citation type="journal article" date="2021" name="Cell">
        <title>Tracing the genetic footprints of vertebrate landing in non-teleost ray-finned fishes.</title>
        <authorList>
            <person name="Bi X."/>
            <person name="Wang K."/>
            <person name="Yang L."/>
            <person name="Pan H."/>
            <person name="Jiang H."/>
            <person name="Wei Q."/>
            <person name="Fang M."/>
            <person name="Yu H."/>
            <person name="Zhu C."/>
            <person name="Cai Y."/>
            <person name="He Y."/>
            <person name="Gan X."/>
            <person name="Zeng H."/>
            <person name="Yu D."/>
            <person name="Zhu Y."/>
            <person name="Jiang H."/>
            <person name="Qiu Q."/>
            <person name="Yang H."/>
            <person name="Zhang Y.E."/>
            <person name="Wang W."/>
            <person name="Zhu M."/>
            <person name="He S."/>
            <person name="Zhang G."/>
        </authorList>
    </citation>
    <scope>NUCLEOTIDE SEQUENCE</scope>
    <source>
        <strain evidence="4">Allg_001</strain>
    </source>
</reference>
<feature type="region of interest" description="Disordered" evidence="3">
    <location>
        <begin position="124"/>
        <end position="155"/>
    </location>
</feature>